<sequence>MITSFVILQHIHTTKALHYCFLILPHARANKGVRQQALGPP</sequence>
<accession>A0A0A9CCJ6</accession>
<organism evidence="1">
    <name type="scientific">Arundo donax</name>
    <name type="common">Giant reed</name>
    <name type="synonym">Donax arundinaceus</name>
    <dbReference type="NCBI Taxonomy" id="35708"/>
    <lineage>
        <taxon>Eukaryota</taxon>
        <taxon>Viridiplantae</taxon>
        <taxon>Streptophyta</taxon>
        <taxon>Embryophyta</taxon>
        <taxon>Tracheophyta</taxon>
        <taxon>Spermatophyta</taxon>
        <taxon>Magnoliopsida</taxon>
        <taxon>Liliopsida</taxon>
        <taxon>Poales</taxon>
        <taxon>Poaceae</taxon>
        <taxon>PACMAD clade</taxon>
        <taxon>Arundinoideae</taxon>
        <taxon>Arundineae</taxon>
        <taxon>Arundo</taxon>
    </lineage>
</organism>
<reference evidence="1" key="2">
    <citation type="journal article" date="2015" name="Data Brief">
        <title>Shoot transcriptome of the giant reed, Arundo donax.</title>
        <authorList>
            <person name="Barrero R.A."/>
            <person name="Guerrero F.D."/>
            <person name="Moolhuijzen P."/>
            <person name="Goolsby J.A."/>
            <person name="Tidwell J."/>
            <person name="Bellgard S.E."/>
            <person name="Bellgard M.I."/>
        </authorList>
    </citation>
    <scope>NUCLEOTIDE SEQUENCE</scope>
    <source>
        <tissue evidence="1">Shoot tissue taken approximately 20 cm above the soil surface</tissue>
    </source>
</reference>
<dbReference type="AlphaFoldDB" id="A0A0A9CCJ6"/>
<dbReference type="EMBL" id="GBRH01224574">
    <property type="protein sequence ID" value="JAD73321.1"/>
    <property type="molecule type" value="Transcribed_RNA"/>
</dbReference>
<evidence type="ECO:0000313" key="1">
    <source>
        <dbReference type="EMBL" id="JAD73321.1"/>
    </source>
</evidence>
<name>A0A0A9CCJ6_ARUDO</name>
<proteinExistence type="predicted"/>
<reference evidence="1" key="1">
    <citation type="submission" date="2014-09" db="EMBL/GenBank/DDBJ databases">
        <authorList>
            <person name="Magalhaes I.L.F."/>
            <person name="Oliveira U."/>
            <person name="Santos F.R."/>
            <person name="Vidigal T.H.D.A."/>
            <person name="Brescovit A.D."/>
            <person name="Santos A.J."/>
        </authorList>
    </citation>
    <scope>NUCLEOTIDE SEQUENCE</scope>
    <source>
        <tissue evidence="1">Shoot tissue taken approximately 20 cm above the soil surface</tissue>
    </source>
</reference>
<protein>
    <submittedName>
        <fullName evidence="1">Uncharacterized protein</fullName>
    </submittedName>
</protein>